<proteinExistence type="predicted"/>
<dbReference type="Proteomes" id="UP000838412">
    <property type="component" value="Chromosome 2"/>
</dbReference>
<accession>A0A8K0EJ86</accession>
<feature type="chain" id="PRO_5035470870" evidence="2">
    <location>
        <begin position="21"/>
        <end position="319"/>
    </location>
</feature>
<sequence length="319" mass="35744">MKRTGCWLLAVCCLLGTATAKRVHPFSPKCLLSPWKACVPDNIKLKWGLVDHLALNNGQEPKCSSFTFGLSIRPPFVVVTALENNWHTASHLYCEIKDGEVYDPSLTHVYSEIKDGEVYDPSLTHVYSEIKDGEVYDPSLTHVYSEIKDGEVYDPSLTHVYSEIKDGEVYDPSLTHVYSEIKDGEVYDPSFTHVYSEIKDGEVYDPSLTHVYSEIKDGEVTGLSVQNMTEDENSEQSKERQSGQCLEEDDVVRNDEQAEDPDDDVVTFYAAAAEVALSPSTKKRDTQLLQQYGTGPGENRSSHLTSYSAAKQPQEKKEE</sequence>
<evidence type="ECO:0000313" key="4">
    <source>
        <dbReference type="Proteomes" id="UP000838412"/>
    </source>
</evidence>
<protein>
    <submittedName>
        <fullName evidence="3">Hypp1179 protein</fullName>
    </submittedName>
</protein>
<keyword evidence="2" id="KW-0732">Signal</keyword>
<feature type="signal peptide" evidence="2">
    <location>
        <begin position="1"/>
        <end position="20"/>
    </location>
</feature>
<evidence type="ECO:0000313" key="3">
    <source>
        <dbReference type="EMBL" id="CAH1253430.1"/>
    </source>
</evidence>
<gene>
    <name evidence="3" type="primary">Hypp1179</name>
    <name evidence="3" type="ORF">BLAG_LOCUS13218</name>
</gene>
<dbReference type="OrthoDB" id="27267at2759"/>
<keyword evidence="4" id="KW-1185">Reference proteome</keyword>
<feature type="compositionally biased region" description="Polar residues" evidence="1">
    <location>
        <begin position="302"/>
        <end position="311"/>
    </location>
</feature>
<evidence type="ECO:0000256" key="2">
    <source>
        <dbReference type="SAM" id="SignalP"/>
    </source>
</evidence>
<dbReference type="AlphaFoldDB" id="A0A8K0EJ86"/>
<name>A0A8K0EJ86_BRALA</name>
<organism evidence="3 4">
    <name type="scientific">Branchiostoma lanceolatum</name>
    <name type="common">Common lancelet</name>
    <name type="synonym">Amphioxus lanceolatum</name>
    <dbReference type="NCBI Taxonomy" id="7740"/>
    <lineage>
        <taxon>Eukaryota</taxon>
        <taxon>Metazoa</taxon>
        <taxon>Chordata</taxon>
        <taxon>Cephalochordata</taxon>
        <taxon>Leptocardii</taxon>
        <taxon>Amphioxiformes</taxon>
        <taxon>Branchiostomatidae</taxon>
        <taxon>Branchiostoma</taxon>
    </lineage>
</organism>
<dbReference type="EMBL" id="OV696687">
    <property type="protein sequence ID" value="CAH1253430.1"/>
    <property type="molecule type" value="Genomic_DNA"/>
</dbReference>
<feature type="region of interest" description="Disordered" evidence="1">
    <location>
        <begin position="276"/>
        <end position="319"/>
    </location>
</feature>
<reference evidence="3" key="1">
    <citation type="submission" date="2022-01" db="EMBL/GenBank/DDBJ databases">
        <authorList>
            <person name="Braso-Vives M."/>
        </authorList>
    </citation>
    <scope>NUCLEOTIDE SEQUENCE</scope>
</reference>
<evidence type="ECO:0000256" key="1">
    <source>
        <dbReference type="SAM" id="MobiDB-lite"/>
    </source>
</evidence>
<feature type="region of interest" description="Disordered" evidence="1">
    <location>
        <begin position="227"/>
        <end position="247"/>
    </location>
</feature>